<dbReference type="EMBL" id="MRCG01000010">
    <property type="protein sequence ID" value="OKH47096.1"/>
    <property type="molecule type" value="Genomic_DNA"/>
</dbReference>
<dbReference type="STRING" id="549789.NIES30_13985"/>
<dbReference type="RefSeq" id="WP_073609044.1">
    <property type="nucleotide sequence ID" value="NZ_MRCG01000010.1"/>
</dbReference>
<dbReference type="OrthoDB" id="1551259at2"/>
<evidence type="ECO:0000259" key="1">
    <source>
        <dbReference type="Pfam" id="PF15567"/>
    </source>
</evidence>
<comment type="caution">
    <text evidence="2">The sequence shown here is derived from an EMBL/GenBank/DDBJ whole genome shotgun (WGS) entry which is preliminary data.</text>
</comment>
<evidence type="ECO:0000313" key="2">
    <source>
        <dbReference type="EMBL" id="OKH47096.1"/>
    </source>
</evidence>
<accession>A0A1U7J3X7</accession>
<feature type="domain" description="Immunity protein 35" evidence="1">
    <location>
        <begin position="24"/>
        <end position="68"/>
    </location>
</feature>
<organism evidence="2 3">
    <name type="scientific">Phormidium tenue NIES-30</name>
    <dbReference type="NCBI Taxonomy" id="549789"/>
    <lineage>
        <taxon>Bacteria</taxon>
        <taxon>Bacillati</taxon>
        <taxon>Cyanobacteriota</taxon>
        <taxon>Cyanophyceae</taxon>
        <taxon>Oscillatoriophycideae</taxon>
        <taxon>Oscillatoriales</taxon>
        <taxon>Oscillatoriaceae</taxon>
        <taxon>Phormidium</taxon>
    </lineage>
</organism>
<dbReference type="Proteomes" id="UP000185557">
    <property type="component" value="Unassembled WGS sequence"/>
</dbReference>
<proteinExistence type="predicted"/>
<protein>
    <recommendedName>
        <fullName evidence="1">Immunity protein 35 domain-containing protein</fullName>
    </recommendedName>
</protein>
<name>A0A1U7J3X7_9CYAN</name>
<dbReference type="AlphaFoldDB" id="A0A1U7J3X7"/>
<evidence type="ECO:0000313" key="3">
    <source>
        <dbReference type="Proteomes" id="UP000185557"/>
    </source>
</evidence>
<sequence length="180" mass="20772">MITFEEAKQIALNKIGSDCALFEDATIEKPYGWYFYYQSKAYFASGDWDDGLIGNNGFFVEREDGRVLEFGSGYGLERDFAAYEAGFKSHFHDLTIISVSDKKQTIRLLHKLDMIYVIPEYAHGAVWKIPQKFTKSQIRSLMSSFPRTFYAQDFYPKIEVFAEIDATGCCKYALREHPTE</sequence>
<reference evidence="2 3" key="1">
    <citation type="submission" date="2016-11" db="EMBL/GenBank/DDBJ databases">
        <title>Draft Genome Sequences of Nine Cyanobacterial Strains from Diverse Habitats.</title>
        <authorList>
            <person name="Zhu T."/>
            <person name="Hou S."/>
            <person name="Lu X."/>
            <person name="Hess W.R."/>
        </authorList>
    </citation>
    <scope>NUCLEOTIDE SEQUENCE [LARGE SCALE GENOMIC DNA]</scope>
    <source>
        <strain evidence="2 3">NIES-30</strain>
    </source>
</reference>
<dbReference type="Pfam" id="PF15567">
    <property type="entry name" value="Imm35"/>
    <property type="match status" value="1"/>
</dbReference>
<gene>
    <name evidence="2" type="ORF">NIES30_13985</name>
</gene>
<keyword evidence="3" id="KW-1185">Reference proteome</keyword>
<dbReference type="InterPro" id="IPR029082">
    <property type="entry name" value="Imm35"/>
</dbReference>